<keyword evidence="2" id="KW-0413">Isomerase</keyword>
<dbReference type="InterPro" id="IPR017517">
    <property type="entry name" value="Maleyloyr_isom"/>
</dbReference>
<evidence type="ECO:0000259" key="1">
    <source>
        <dbReference type="Pfam" id="PF11716"/>
    </source>
</evidence>
<dbReference type="NCBIfam" id="TIGR03083">
    <property type="entry name" value="maleylpyruvate isomerase family mycothiol-dependent enzyme"/>
    <property type="match status" value="1"/>
</dbReference>
<dbReference type="InterPro" id="IPR017520">
    <property type="entry name" value="CHP03086"/>
</dbReference>
<gene>
    <name evidence="2" type="ORF">GCM10009798_12470</name>
</gene>
<dbReference type="Proteomes" id="UP001500571">
    <property type="component" value="Unassembled WGS sequence"/>
</dbReference>
<dbReference type="GO" id="GO:0016853">
    <property type="term" value="F:isomerase activity"/>
    <property type="evidence" value="ECO:0007669"/>
    <property type="project" value="UniProtKB-KW"/>
</dbReference>
<reference evidence="3" key="1">
    <citation type="journal article" date="2019" name="Int. J. Syst. Evol. Microbiol.">
        <title>The Global Catalogue of Microorganisms (GCM) 10K type strain sequencing project: providing services to taxonomists for standard genome sequencing and annotation.</title>
        <authorList>
            <consortium name="The Broad Institute Genomics Platform"/>
            <consortium name="The Broad Institute Genome Sequencing Center for Infectious Disease"/>
            <person name="Wu L."/>
            <person name="Ma J."/>
        </authorList>
    </citation>
    <scope>NUCLEOTIDE SEQUENCE [LARGE SCALE GENOMIC DNA]</scope>
    <source>
        <strain evidence="3">JCM 15309</strain>
    </source>
</reference>
<dbReference type="InterPro" id="IPR024344">
    <property type="entry name" value="MDMPI_metal-binding"/>
</dbReference>
<dbReference type="NCBIfam" id="TIGR03086">
    <property type="entry name" value="TIGR03086 family metal-binding protein"/>
    <property type="match status" value="1"/>
</dbReference>
<sequence length="183" mass="20280">MTPSEQHAYDAERFAALTEGASAGDWSRASPVAAWTARDVVGHLVEWLPPFVSRAGVTLSDVPVEDDPVAAWHTRADEVQQVLDQRGDDVFASPMFGEMPLSRAIDQFYTNDVWMHSWDLARALGVDFDLGEERCARALAGMEPMDEVLRSSGQFGPQVPVPSDASVQDRFIGFIGRDPYWRP</sequence>
<proteinExistence type="predicted"/>
<keyword evidence="3" id="KW-1185">Reference proteome</keyword>
<dbReference type="SUPFAM" id="SSF109854">
    <property type="entry name" value="DinB/YfiT-like putative metalloenzymes"/>
    <property type="match status" value="1"/>
</dbReference>
<protein>
    <submittedName>
        <fullName evidence="2">Maleylpyruvate isomerase family mycothiol-dependent enzyme</fullName>
    </submittedName>
</protein>
<feature type="domain" description="Mycothiol-dependent maleylpyruvate isomerase metal-binding" evidence="1">
    <location>
        <begin position="11"/>
        <end position="85"/>
    </location>
</feature>
<evidence type="ECO:0000313" key="3">
    <source>
        <dbReference type="Proteomes" id="UP001500571"/>
    </source>
</evidence>
<dbReference type="InterPro" id="IPR034660">
    <property type="entry name" value="DinB/YfiT-like"/>
</dbReference>
<dbReference type="EMBL" id="BAAAPB010000001">
    <property type="protein sequence ID" value="GAA1954772.1"/>
    <property type="molecule type" value="Genomic_DNA"/>
</dbReference>
<comment type="caution">
    <text evidence="2">The sequence shown here is derived from an EMBL/GenBank/DDBJ whole genome shotgun (WGS) entry which is preliminary data.</text>
</comment>
<accession>A0ABP5BYB8</accession>
<evidence type="ECO:0000313" key="2">
    <source>
        <dbReference type="EMBL" id="GAA1954772.1"/>
    </source>
</evidence>
<dbReference type="Gene3D" id="1.20.120.450">
    <property type="entry name" value="dinb family like domain"/>
    <property type="match status" value="1"/>
</dbReference>
<dbReference type="Pfam" id="PF11716">
    <property type="entry name" value="MDMPI_N"/>
    <property type="match status" value="1"/>
</dbReference>
<name>A0ABP5BYB8_9ACTN</name>
<organism evidence="2 3">
    <name type="scientific">Nocardioides panacihumi</name>
    <dbReference type="NCBI Taxonomy" id="400774"/>
    <lineage>
        <taxon>Bacteria</taxon>
        <taxon>Bacillati</taxon>
        <taxon>Actinomycetota</taxon>
        <taxon>Actinomycetes</taxon>
        <taxon>Propionibacteriales</taxon>
        <taxon>Nocardioidaceae</taxon>
        <taxon>Nocardioides</taxon>
    </lineage>
</organism>
<dbReference type="RefSeq" id="WP_344043507.1">
    <property type="nucleotide sequence ID" value="NZ_BAAAPB010000001.1"/>
</dbReference>